<gene>
    <name evidence="13" type="ORF">METZ01_LOCUS292081</name>
</gene>
<comment type="subcellular location">
    <subcellularLocation>
        <location evidence="1">Cell membrane</location>
        <topology evidence="1">Multi-pass membrane protein</topology>
    </subcellularLocation>
</comment>
<keyword evidence="4" id="KW-1003">Cell membrane</keyword>
<dbReference type="PANTHER" id="PTHR10110">
    <property type="entry name" value="SODIUM/HYDROGEN EXCHANGER"/>
    <property type="match status" value="1"/>
</dbReference>
<reference evidence="13" key="1">
    <citation type="submission" date="2018-05" db="EMBL/GenBank/DDBJ databases">
        <authorList>
            <person name="Lanie J.A."/>
            <person name="Ng W.-L."/>
            <person name="Kazmierczak K.M."/>
            <person name="Andrzejewski T.M."/>
            <person name="Davidsen T.M."/>
            <person name="Wayne K.J."/>
            <person name="Tettelin H."/>
            <person name="Glass J.I."/>
            <person name="Rusch D."/>
            <person name="Podicherti R."/>
            <person name="Tsui H.-C.T."/>
            <person name="Winkler M.E."/>
        </authorList>
    </citation>
    <scope>NUCLEOTIDE SEQUENCE</scope>
</reference>
<dbReference type="Pfam" id="PF00999">
    <property type="entry name" value="Na_H_Exchanger"/>
    <property type="match status" value="1"/>
</dbReference>
<dbReference type="InterPro" id="IPR006153">
    <property type="entry name" value="Cation/H_exchanger_TM"/>
</dbReference>
<dbReference type="GO" id="GO:0005886">
    <property type="term" value="C:plasma membrane"/>
    <property type="evidence" value="ECO:0007669"/>
    <property type="project" value="UniProtKB-SubCell"/>
</dbReference>
<keyword evidence="2" id="KW-0813">Transport</keyword>
<dbReference type="GO" id="GO:0051453">
    <property type="term" value="P:regulation of intracellular pH"/>
    <property type="evidence" value="ECO:0007669"/>
    <property type="project" value="TreeGrafter"/>
</dbReference>
<dbReference type="GO" id="GO:0015386">
    <property type="term" value="F:potassium:proton antiporter activity"/>
    <property type="evidence" value="ECO:0007669"/>
    <property type="project" value="TreeGrafter"/>
</dbReference>
<evidence type="ECO:0000256" key="4">
    <source>
        <dbReference type="ARBA" id="ARBA00022475"/>
    </source>
</evidence>
<feature type="transmembrane region" description="Helical" evidence="11">
    <location>
        <begin position="76"/>
        <end position="94"/>
    </location>
</feature>
<feature type="non-terminal residue" evidence="13">
    <location>
        <position position="1"/>
    </location>
</feature>
<feature type="transmembrane region" description="Helical" evidence="11">
    <location>
        <begin position="101"/>
        <end position="126"/>
    </location>
</feature>
<evidence type="ECO:0000256" key="3">
    <source>
        <dbReference type="ARBA" id="ARBA00022449"/>
    </source>
</evidence>
<evidence type="ECO:0000259" key="12">
    <source>
        <dbReference type="Pfam" id="PF00999"/>
    </source>
</evidence>
<evidence type="ECO:0000256" key="11">
    <source>
        <dbReference type="SAM" id="Phobius"/>
    </source>
</evidence>
<dbReference type="EMBL" id="UINC01088738">
    <property type="protein sequence ID" value="SVC39227.1"/>
    <property type="molecule type" value="Genomic_DNA"/>
</dbReference>
<evidence type="ECO:0000256" key="9">
    <source>
        <dbReference type="ARBA" id="ARBA00023136"/>
    </source>
</evidence>
<keyword evidence="7" id="KW-0915">Sodium</keyword>
<feature type="domain" description="Cation/H+ exchanger transmembrane" evidence="12">
    <location>
        <begin position="3"/>
        <end position="199"/>
    </location>
</feature>
<feature type="transmembrane region" description="Helical" evidence="11">
    <location>
        <begin position="29"/>
        <end position="56"/>
    </location>
</feature>
<feature type="non-terminal residue" evidence="13">
    <location>
        <position position="395"/>
    </location>
</feature>
<feature type="transmembrane region" description="Helical" evidence="11">
    <location>
        <begin position="146"/>
        <end position="165"/>
    </location>
</feature>
<dbReference type="PANTHER" id="PTHR10110:SF195">
    <property type="entry name" value="NA(+)_H(+) ANTIPORTER NHAS2"/>
    <property type="match status" value="1"/>
</dbReference>
<evidence type="ECO:0000256" key="5">
    <source>
        <dbReference type="ARBA" id="ARBA00022692"/>
    </source>
</evidence>
<accession>A0A382LV58</accession>
<evidence type="ECO:0000256" key="10">
    <source>
        <dbReference type="ARBA" id="ARBA00023201"/>
    </source>
</evidence>
<sequence>VGGVLGGIFGWLLGKVTEDPHIEITLTTVVAYMSFIVAEAGFHVSGVISVIAAGLVLGGWGRMKISVAVRDYLDHFWEYMAFVANALIFLLVGLRVDLLELWHSIAIVGVVVLAMIVSRAGVVYGLVPIVGKLPGVEHVDLRYQTVMYWGGLRGAIAMAIVLMFVDRFEQGELFVTLVIGAVLFTLIVQGLTIEPLVKKLGLDQPPLADKMTRLEGESTATQHALHRLPELLKGGLFSGSIAEELTVLCNKDLENTRGEIEVLRKTELDVETERQLLYLRAFAEEKSVYIRLFNEGQISERTFRNMMAELLMQTDSIRHTEEHTESTHEAKISFRRWIEDAFLKIFDKIPGLSSLAERARLARIASDYERSWAQCQSTSAVLEILENMAHFESVP</sequence>
<name>A0A382LV58_9ZZZZ</name>
<proteinExistence type="predicted"/>
<dbReference type="GO" id="GO:0098719">
    <property type="term" value="P:sodium ion import across plasma membrane"/>
    <property type="evidence" value="ECO:0007669"/>
    <property type="project" value="TreeGrafter"/>
</dbReference>
<keyword evidence="3" id="KW-0050">Antiport</keyword>
<evidence type="ECO:0000256" key="8">
    <source>
        <dbReference type="ARBA" id="ARBA00023065"/>
    </source>
</evidence>
<evidence type="ECO:0000256" key="7">
    <source>
        <dbReference type="ARBA" id="ARBA00023053"/>
    </source>
</evidence>
<feature type="transmembrane region" description="Helical" evidence="11">
    <location>
        <begin position="172"/>
        <end position="191"/>
    </location>
</feature>
<keyword evidence="10" id="KW-0739">Sodium transport</keyword>
<dbReference type="GO" id="GO:0015385">
    <property type="term" value="F:sodium:proton antiporter activity"/>
    <property type="evidence" value="ECO:0007669"/>
    <property type="project" value="InterPro"/>
</dbReference>
<keyword evidence="6 11" id="KW-1133">Transmembrane helix</keyword>
<evidence type="ECO:0000256" key="1">
    <source>
        <dbReference type="ARBA" id="ARBA00004651"/>
    </source>
</evidence>
<keyword evidence="5 11" id="KW-0812">Transmembrane</keyword>
<evidence type="ECO:0000313" key="13">
    <source>
        <dbReference type="EMBL" id="SVC39227.1"/>
    </source>
</evidence>
<organism evidence="13">
    <name type="scientific">marine metagenome</name>
    <dbReference type="NCBI Taxonomy" id="408172"/>
    <lineage>
        <taxon>unclassified sequences</taxon>
        <taxon>metagenomes</taxon>
        <taxon>ecological metagenomes</taxon>
    </lineage>
</organism>
<keyword evidence="8" id="KW-0406">Ion transport</keyword>
<evidence type="ECO:0000256" key="2">
    <source>
        <dbReference type="ARBA" id="ARBA00022448"/>
    </source>
</evidence>
<evidence type="ECO:0000256" key="6">
    <source>
        <dbReference type="ARBA" id="ARBA00022989"/>
    </source>
</evidence>
<protein>
    <recommendedName>
        <fullName evidence="12">Cation/H+ exchanger transmembrane domain-containing protein</fullName>
    </recommendedName>
</protein>
<keyword evidence="9 11" id="KW-0472">Membrane</keyword>
<dbReference type="InterPro" id="IPR018422">
    <property type="entry name" value="Cation/H_exchanger_CPA1"/>
</dbReference>
<dbReference type="AlphaFoldDB" id="A0A382LV58"/>